<keyword evidence="3" id="KW-1185">Reference proteome</keyword>
<protein>
    <submittedName>
        <fullName evidence="1">Uncharacterized protein</fullName>
    </submittedName>
</protein>
<evidence type="ECO:0000313" key="1">
    <source>
        <dbReference type="EMBL" id="KAJ6972481.1"/>
    </source>
</evidence>
<dbReference type="AlphaFoldDB" id="A0AAD6LSS2"/>
<dbReference type="Proteomes" id="UP001164929">
    <property type="component" value="Chromosome 14"/>
</dbReference>
<evidence type="ECO:0000313" key="3">
    <source>
        <dbReference type="Proteomes" id="UP001164929"/>
    </source>
</evidence>
<comment type="caution">
    <text evidence="1">The sequence shown here is derived from an EMBL/GenBank/DDBJ whole genome shotgun (WGS) entry which is preliminary data.</text>
</comment>
<dbReference type="EMBL" id="JAQIZT010000014">
    <property type="protein sequence ID" value="KAJ6972481.1"/>
    <property type="molecule type" value="Genomic_DNA"/>
</dbReference>
<accession>A0AAD6LSS2</accession>
<proteinExistence type="predicted"/>
<name>A0AAD6LSS2_9ROSI</name>
<organism evidence="1 3">
    <name type="scientific">Populus alba x Populus x berolinensis</name>
    <dbReference type="NCBI Taxonomy" id="444605"/>
    <lineage>
        <taxon>Eukaryota</taxon>
        <taxon>Viridiplantae</taxon>
        <taxon>Streptophyta</taxon>
        <taxon>Embryophyta</taxon>
        <taxon>Tracheophyta</taxon>
        <taxon>Spermatophyta</taxon>
        <taxon>Magnoliopsida</taxon>
        <taxon>eudicotyledons</taxon>
        <taxon>Gunneridae</taxon>
        <taxon>Pentapetalae</taxon>
        <taxon>rosids</taxon>
        <taxon>fabids</taxon>
        <taxon>Malpighiales</taxon>
        <taxon>Salicaceae</taxon>
        <taxon>Saliceae</taxon>
        <taxon>Populus</taxon>
    </lineage>
</organism>
<evidence type="ECO:0000313" key="2">
    <source>
        <dbReference type="EMBL" id="KAJ6972486.1"/>
    </source>
</evidence>
<sequence length="43" mass="4754">MVSGWQSLFTLPQGFQRNNQLRTCTCITAAGLRPLGESDQKLS</sequence>
<gene>
    <name evidence="1" type="ORF">NC653_032922</name>
    <name evidence="2" type="ORF">NC653_032925</name>
</gene>
<reference evidence="1" key="1">
    <citation type="journal article" date="2023" name="Mol. Ecol. Resour.">
        <title>Chromosome-level genome assembly of a triploid poplar Populus alba 'Berolinensis'.</title>
        <authorList>
            <person name="Chen S."/>
            <person name="Yu Y."/>
            <person name="Wang X."/>
            <person name="Wang S."/>
            <person name="Zhang T."/>
            <person name="Zhou Y."/>
            <person name="He R."/>
            <person name="Meng N."/>
            <person name="Wang Y."/>
            <person name="Liu W."/>
            <person name="Liu Z."/>
            <person name="Liu J."/>
            <person name="Guo Q."/>
            <person name="Huang H."/>
            <person name="Sederoff R.R."/>
            <person name="Wang G."/>
            <person name="Qu G."/>
            <person name="Chen S."/>
        </authorList>
    </citation>
    <scope>NUCLEOTIDE SEQUENCE</scope>
    <source>
        <strain evidence="1">SC-2020</strain>
    </source>
</reference>
<dbReference type="EMBL" id="JAQIZT010000014">
    <property type="protein sequence ID" value="KAJ6972486.1"/>
    <property type="molecule type" value="Genomic_DNA"/>
</dbReference>